<protein>
    <submittedName>
        <fullName evidence="1">Protein TSS</fullName>
    </submittedName>
</protein>
<gene>
    <name evidence="1" type="ORF">LOK49_LG12G01284</name>
</gene>
<comment type="caution">
    <text evidence="1">The sequence shown here is derived from an EMBL/GenBank/DDBJ whole genome shotgun (WGS) entry which is preliminary data.</text>
</comment>
<dbReference type="EMBL" id="CM045770">
    <property type="protein sequence ID" value="KAI7992458.1"/>
    <property type="molecule type" value="Genomic_DNA"/>
</dbReference>
<organism evidence="1 2">
    <name type="scientific">Camellia lanceoleosa</name>
    <dbReference type="NCBI Taxonomy" id="1840588"/>
    <lineage>
        <taxon>Eukaryota</taxon>
        <taxon>Viridiplantae</taxon>
        <taxon>Streptophyta</taxon>
        <taxon>Embryophyta</taxon>
        <taxon>Tracheophyta</taxon>
        <taxon>Spermatophyta</taxon>
        <taxon>Magnoliopsida</taxon>
        <taxon>eudicotyledons</taxon>
        <taxon>Gunneridae</taxon>
        <taxon>Pentapetalae</taxon>
        <taxon>asterids</taxon>
        <taxon>Ericales</taxon>
        <taxon>Theaceae</taxon>
        <taxon>Camellia</taxon>
    </lineage>
</organism>
<evidence type="ECO:0000313" key="2">
    <source>
        <dbReference type="Proteomes" id="UP001060215"/>
    </source>
</evidence>
<reference evidence="1 2" key="1">
    <citation type="journal article" date="2022" name="Plant J.">
        <title>Chromosome-level genome of Camellia lanceoleosa provides a valuable resource for understanding genome evolution and self-incompatibility.</title>
        <authorList>
            <person name="Gong W."/>
            <person name="Xiao S."/>
            <person name="Wang L."/>
            <person name="Liao Z."/>
            <person name="Chang Y."/>
            <person name="Mo W."/>
            <person name="Hu G."/>
            <person name="Li W."/>
            <person name="Zhao G."/>
            <person name="Zhu H."/>
            <person name="Hu X."/>
            <person name="Ji K."/>
            <person name="Xiang X."/>
            <person name="Song Q."/>
            <person name="Yuan D."/>
            <person name="Jin S."/>
            <person name="Zhang L."/>
        </authorList>
    </citation>
    <scope>NUCLEOTIDE SEQUENCE [LARGE SCALE GENOMIC DNA]</scope>
    <source>
        <strain evidence="1">SQ_2022a</strain>
    </source>
</reference>
<name>A0ACC0FUD7_9ERIC</name>
<sequence length="186" mass="20841">MASANAISTASILTSPKQGNLRSRRVNQLLQGQKMNYDGASSSQRFVVRAAAKEIAFDQSSRYLKPLRNILCETQVASLAAFWMISQVEQRATKLKAEKKKKEEKVVPSVLDITVITPYDKQVVLKGISTDKILDVRRLLAVNVDTCHLTNYSLCHEVKGHRLNDRLEVVSLKPCLLRMVEGRLCS</sequence>
<dbReference type="Proteomes" id="UP001060215">
    <property type="component" value="Chromosome 13"/>
</dbReference>
<accession>A0ACC0FUD7</accession>
<proteinExistence type="predicted"/>
<keyword evidence="2" id="KW-1185">Reference proteome</keyword>
<evidence type="ECO:0000313" key="1">
    <source>
        <dbReference type="EMBL" id="KAI7992458.1"/>
    </source>
</evidence>